<dbReference type="GeneID" id="102815307"/>
<evidence type="ECO:0000256" key="3">
    <source>
        <dbReference type="ARBA" id="ARBA00022692"/>
    </source>
</evidence>
<keyword evidence="8" id="KW-1185">Reference proteome</keyword>
<dbReference type="OrthoDB" id="10071849at2759"/>
<gene>
    <name evidence="9" type="primary">LOC102815307</name>
</gene>
<keyword evidence="5 7" id="KW-0472">Membrane</keyword>
<protein>
    <submittedName>
        <fullName evidence="9">Membrane-spanning 4-domains subfamily A member 4A-like</fullName>
    </submittedName>
</protein>
<dbReference type="PANTHER" id="PTHR23320:SF128">
    <property type="entry name" value="MEMBRANE-SPANNING 4-DOMAINS SUBFAMILY A MEMBER 4A"/>
    <property type="match status" value="1"/>
</dbReference>
<reference evidence="9" key="1">
    <citation type="submission" date="2025-08" db="UniProtKB">
        <authorList>
            <consortium name="RefSeq"/>
        </authorList>
    </citation>
    <scope>IDENTIFICATION</scope>
    <source>
        <tissue evidence="9">Spleen</tissue>
    </source>
</reference>
<evidence type="ECO:0000256" key="6">
    <source>
        <dbReference type="SAM" id="MobiDB-lite"/>
    </source>
</evidence>
<dbReference type="InterPro" id="IPR030417">
    <property type="entry name" value="MS4A"/>
</dbReference>
<feature type="region of interest" description="Disordered" evidence="6">
    <location>
        <begin position="1"/>
        <end position="22"/>
    </location>
</feature>
<feature type="compositionally biased region" description="Polar residues" evidence="6">
    <location>
        <begin position="1"/>
        <end position="12"/>
    </location>
</feature>
<dbReference type="GO" id="GO:0005794">
    <property type="term" value="C:Golgi apparatus"/>
    <property type="evidence" value="ECO:0007669"/>
    <property type="project" value="TreeGrafter"/>
</dbReference>
<comment type="similarity">
    <text evidence="2">Belongs to the MS4A family.</text>
</comment>
<accession>A0A9B0U9D3</accession>
<proteinExistence type="inferred from homology"/>
<feature type="transmembrane region" description="Helical" evidence="7">
    <location>
        <begin position="65"/>
        <end position="88"/>
    </location>
</feature>
<feature type="non-terminal residue" evidence="9">
    <location>
        <position position="148"/>
    </location>
</feature>
<evidence type="ECO:0000256" key="7">
    <source>
        <dbReference type="SAM" id="Phobius"/>
    </source>
</evidence>
<keyword evidence="3 7" id="KW-0812">Transmembrane</keyword>
<evidence type="ECO:0000256" key="1">
    <source>
        <dbReference type="ARBA" id="ARBA00004141"/>
    </source>
</evidence>
<comment type="subcellular location">
    <subcellularLocation>
        <location evidence="1">Membrane</location>
        <topology evidence="1">Multi-pass membrane protein</topology>
    </subcellularLocation>
</comment>
<dbReference type="Pfam" id="PF04103">
    <property type="entry name" value="CD20"/>
    <property type="match status" value="1"/>
</dbReference>
<organism evidence="8 9">
    <name type="scientific">Chrysochloris asiatica</name>
    <name type="common">Cape golden mole</name>
    <dbReference type="NCBI Taxonomy" id="185453"/>
    <lineage>
        <taxon>Eukaryota</taxon>
        <taxon>Metazoa</taxon>
        <taxon>Chordata</taxon>
        <taxon>Craniata</taxon>
        <taxon>Vertebrata</taxon>
        <taxon>Euteleostomi</taxon>
        <taxon>Mammalia</taxon>
        <taxon>Eutheria</taxon>
        <taxon>Afrotheria</taxon>
        <taxon>Chrysochloridae</taxon>
        <taxon>Chrysochlorinae</taxon>
        <taxon>Chrysochloris</taxon>
    </lineage>
</organism>
<dbReference type="AlphaFoldDB" id="A0A9B0U9D3"/>
<dbReference type="Proteomes" id="UP000504623">
    <property type="component" value="Unplaced"/>
</dbReference>
<dbReference type="RefSeq" id="XP_006875095.1">
    <property type="nucleotide sequence ID" value="XM_006875033.1"/>
</dbReference>
<sequence>MTTTQNMQQTIPGSGPGVHEMGQSVPAHSYLWKGMKEKFLKGEPKVLGVSHLLIWEKISSVGSSLGMNIISSVLAASGIIITSISLSYTPFHYSHCVHDNMQDKCTMIVSILTGMDGIVLVLSVLEFCIAVSLSAFGCKVACCNYGNG</sequence>
<evidence type="ECO:0000256" key="2">
    <source>
        <dbReference type="ARBA" id="ARBA00009565"/>
    </source>
</evidence>
<evidence type="ECO:0000256" key="5">
    <source>
        <dbReference type="ARBA" id="ARBA00023136"/>
    </source>
</evidence>
<dbReference type="PANTHER" id="PTHR23320">
    <property type="entry name" value="MEMBRANE-SPANNING 4-DOMAINS SUBFAMILY A MS4A -RELATED"/>
    <property type="match status" value="1"/>
</dbReference>
<keyword evidence="4 7" id="KW-1133">Transmembrane helix</keyword>
<dbReference type="GO" id="GO:0005886">
    <property type="term" value="C:plasma membrane"/>
    <property type="evidence" value="ECO:0007669"/>
    <property type="project" value="TreeGrafter"/>
</dbReference>
<name>A0A9B0U9D3_CHRAS</name>
<evidence type="ECO:0000313" key="8">
    <source>
        <dbReference type="Proteomes" id="UP000504623"/>
    </source>
</evidence>
<evidence type="ECO:0000256" key="4">
    <source>
        <dbReference type="ARBA" id="ARBA00022989"/>
    </source>
</evidence>
<evidence type="ECO:0000313" key="9">
    <source>
        <dbReference type="RefSeq" id="XP_006875095.1"/>
    </source>
</evidence>
<dbReference type="InterPro" id="IPR007237">
    <property type="entry name" value="CD20-like"/>
</dbReference>
<feature type="transmembrane region" description="Helical" evidence="7">
    <location>
        <begin position="108"/>
        <end position="129"/>
    </location>
</feature>